<organism evidence="1 2">
    <name type="scientific">Setaria italica</name>
    <name type="common">Foxtail millet</name>
    <name type="synonym">Panicum italicum</name>
    <dbReference type="NCBI Taxonomy" id="4555"/>
    <lineage>
        <taxon>Eukaryota</taxon>
        <taxon>Viridiplantae</taxon>
        <taxon>Streptophyta</taxon>
        <taxon>Embryophyta</taxon>
        <taxon>Tracheophyta</taxon>
        <taxon>Spermatophyta</taxon>
        <taxon>Magnoliopsida</taxon>
        <taxon>Liliopsida</taxon>
        <taxon>Poales</taxon>
        <taxon>Poaceae</taxon>
        <taxon>PACMAD clade</taxon>
        <taxon>Panicoideae</taxon>
        <taxon>Panicodae</taxon>
        <taxon>Paniceae</taxon>
        <taxon>Cenchrinae</taxon>
        <taxon>Setaria</taxon>
    </lineage>
</organism>
<dbReference type="InParanoid" id="K3Z1A7"/>
<evidence type="ECO:0000313" key="1">
    <source>
        <dbReference type="EnsemblPlants" id="KQL30095"/>
    </source>
</evidence>
<dbReference type="EnsemblPlants" id="KQL30095">
    <property type="protein sequence ID" value="KQL30095"/>
    <property type="gene ID" value="SETIT_020325mg"/>
</dbReference>
<dbReference type="HOGENOM" id="CLU_3225520_0_0_1"/>
<evidence type="ECO:0000313" key="2">
    <source>
        <dbReference type="Proteomes" id="UP000004995"/>
    </source>
</evidence>
<reference evidence="2" key="1">
    <citation type="journal article" date="2012" name="Nat. Biotechnol.">
        <title>Reference genome sequence of the model plant Setaria.</title>
        <authorList>
            <person name="Bennetzen J.L."/>
            <person name="Schmutz J."/>
            <person name="Wang H."/>
            <person name="Percifield R."/>
            <person name="Hawkins J."/>
            <person name="Pontaroli A.C."/>
            <person name="Estep M."/>
            <person name="Feng L."/>
            <person name="Vaughn J.N."/>
            <person name="Grimwood J."/>
            <person name="Jenkins J."/>
            <person name="Barry K."/>
            <person name="Lindquist E."/>
            <person name="Hellsten U."/>
            <person name="Deshpande S."/>
            <person name="Wang X."/>
            <person name="Wu X."/>
            <person name="Mitros T."/>
            <person name="Triplett J."/>
            <person name="Yang X."/>
            <person name="Ye C.Y."/>
            <person name="Mauro-Herrera M."/>
            <person name="Wang L."/>
            <person name="Li P."/>
            <person name="Sharma M."/>
            <person name="Sharma R."/>
            <person name="Ronald P.C."/>
            <person name="Panaud O."/>
            <person name="Kellogg E.A."/>
            <person name="Brutnell T.P."/>
            <person name="Doust A.N."/>
            <person name="Tuskan G.A."/>
            <person name="Rokhsar D."/>
            <person name="Devos K.M."/>
        </authorList>
    </citation>
    <scope>NUCLEOTIDE SEQUENCE [LARGE SCALE GENOMIC DNA]</scope>
    <source>
        <strain evidence="2">cv. Yugu1</strain>
    </source>
</reference>
<name>K3Z1A7_SETIT</name>
<reference evidence="1" key="2">
    <citation type="submission" date="2018-08" db="UniProtKB">
        <authorList>
            <consortium name="EnsemblPlants"/>
        </authorList>
    </citation>
    <scope>IDENTIFICATION</scope>
    <source>
        <strain evidence="1">Yugu1</strain>
    </source>
</reference>
<keyword evidence="2" id="KW-1185">Reference proteome</keyword>
<proteinExistence type="predicted"/>
<sequence>MVAIFGLDLILRDWFTHFRFHTMRTEMSNPTLFGWQPLSIIILQ</sequence>
<protein>
    <submittedName>
        <fullName evidence="1">Uncharacterized protein</fullName>
    </submittedName>
</protein>
<dbReference type="Proteomes" id="UP000004995">
    <property type="component" value="Unassembled WGS sequence"/>
</dbReference>
<accession>K3Z1A7</accession>
<dbReference type="EMBL" id="AGNK02000394">
    <property type="status" value="NOT_ANNOTATED_CDS"/>
    <property type="molecule type" value="Genomic_DNA"/>
</dbReference>
<dbReference type="AlphaFoldDB" id="K3Z1A7"/>
<dbReference type="Gramene" id="KQL30095">
    <property type="protein sequence ID" value="KQL30095"/>
    <property type="gene ID" value="SETIT_020325mg"/>
</dbReference>